<evidence type="ECO:0000256" key="3">
    <source>
        <dbReference type="ARBA" id="ARBA00022989"/>
    </source>
</evidence>
<keyword evidence="4 6" id="KW-0472">Membrane</keyword>
<dbReference type="Pfam" id="PF07782">
    <property type="entry name" value="DC_STAMP"/>
    <property type="match status" value="1"/>
</dbReference>
<comment type="subcellular location">
    <subcellularLocation>
        <location evidence="1">Membrane</location>
        <topology evidence="1">Multi-pass membrane protein</topology>
    </subcellularLocation>
</comment>
<evidence type="ECO:0000259" key="7">
    <source>
        <dbReference type="Pfam" id="PF07782"/>
    </source>
</evidence>
<protein>
    <submittedName>
        <fullName evidence="9">DC-STAMP domain-containing protein 1</fullName>
    </submittedName>
</protein>
<sequence>MSIEEGHKIKLMYGLAGVSALGWGVSPHFRCASLLVVPKFLGKEGRLYLLTYVLAAVYDGPVANMRHNLDEVIHSVGCTVELQINHSRQIWRVSTAPLRAMLRDLVGSSPTSADPPPPRAPFPQQRGGRTLNAETAGYGVRRPRRAQGRRAPSTQQMYEQKTKLRCKYVVDEAIRRCQAWFDAKHKACLRSIAVPLISHLLCLPMKFRFLCHVHEPQDTLVGANVSRERLTEEVASHHEPQDTLVGANVSRERLTEEVASHVRQQSARLDQTISVLRLLLSCTFLFIFIAAFSYTNHYNHDIRFDNLYVTTYFRQLDARRWKQMLELLECIPPLLFLLLAWGLDHVLYTMLSVIRHHSFVQYSFRSSHHLEVRVGGHSLLARLLRSTIGALNTSSEMALESTNLACLPQPQAMTQRDYLASCLPLGALVLLCLGQVYASRLHRTIAAFYFPKALPSGQREKKRVLFLYNELLHKRQAFVRLQGRRIARHARRHQAFVKPLLERIYLWCPRLRRCLPRYCVLCGSPESRTSPQCPTPTCGTTYCQPCWRDMGQICFACTPGHTPLSGESSSEEQMTYAD</sequence>
<keyword evidence="10" id="KW-1185">Reference proteome</keyword>
<proteinExistence type="predicted"/>
<name>M7ASA0_CHEMY</name>
<feature type="domain" description="Dendritic cell-specific transmembrane protein-like" evidence="7">
    <location>
        <begin position="324"/>
        <end position="468"/>
    </location>
</feature>
<evidence type="ECO:0000256" key="1">
    <source>
        <dbReference type="ARBA" id="ARBA00004141"/>
    </source>
</evidence>
<feature type="domain" description="E3 ubiquitin-protein ligase DCST1-like C-terminal" evidence="8">
    <location>
        <begin position="517"/>
        <end position="559"/>
    </location>
</feature>
<evidence type="ECO:0000256" key="6">
    <source>
        <dbReference type="SAM" id="Phobius"/>
    </source>
</evidence>
<dbReference type="Proteomes" id="UP000031443">
    <property type="component" value="Unassembled WGS sequence"/>
</dbReference>
<keyword evidence="3 6" id="KW-1133">Transmembrane helix</keyword>
<evidence type="ECO:0000256" key="4">
    <source>
        <dbReference type="ARBA" id="ARBA00023136"/>
    </source>
</evidence>
<evidence type="ECO:0000259" key="8">
    <source>
        <dbReference type="Pfam" id="PF26037"/>
    </source>
</evidence>
<feature type="transmembrane region" description="Helical" evidence="6">
    <location>
        <begin position="418"/>
        <end position="438"/>
    </location>
</feature>
<feature type="transmembrane region" description="Helical" evidence="6">
    <location>
        <begin position="275"/>
        <end position="294"/>
    </location>
</feature>
<evidence type="ECO:0000313" key="10">
    <source>
        <dbReference type="Proteomes" id="UP000031443"/>
    </source>
</evidence>
<dbReference type="PANTHER" id="PTHR21041:SF17">
    <property type="entry name" value="E3 UBIQUITIN-PROTEIN LIGASE DCST1"/>
    <property type="match status" value="1"/>
</dbReference>
<dbReference type="InterPro" id="IPR051856">
    <property type="entry name" value="CSR-E3_Ligase_Protein"/>
</dbReference>
<evidence type="ECO:0000256" key="5">
    <source>
        <dbReference type="SAM" id="MobiDB-lite"/>
    </source>
</evidence>
<evidence type="ECO:0000313" key="9">
    <source>
        <dbReference type="EMBL" id="EMP28231.1"/>
    </source>
</evidence>
<dbReference type="STRING" id="8469.M7ASA0"/>
<evidence type="ECO:0000256" key="2">
    <source>
        <dbReference type="ARBA" id="ARBA00022692"/>
    </source>
</evidence>
<dbReference type="Pfam" id="PF26037">
    <property type="entry name" value="zf-RING_DCST1_C"/>
    <property type="match status" value="1"/>
</dbReference>
<dbReference type="eggNOG" id="KOG3726">
    <property type="taxonomic scope" value="Eukaryota"/>
</dbReference>
<gene>
    <name evidence="9" type="ORF">UY3_14707</name>
</gene>
<dbReference type="EMBL" id="KB565118">
    <property type="protein sequence ID" value="EMP28231.1"/>
    <property type="molecule type" value="Genomic_DNA"/>
</dbReference>
<dbReference type="InterPro" id="IPR012858">
    <property type="entry name" value="DC_STAMP-like"/>
</dbReference>
<organism evidence="9 10">
    <name type="scientific">Chelonia mydas</name>
    <name type="common">Green sea-turtle</name>
    <name type="synonym">Chelonia agassizi</name>
    <dbReference type="NCBI Taxonomy" id="8469"/>
    <lineage>
        <taxon>Eukaryota</taxon>
        <taxon>Metazoa</taxon>
        <taxon>Chordata</taxon>
        <taxon>Craniata</taxon>
        <taxon>Vertebrata</taxon>
        <taxon>Euteleostomi</taxon>
        <taxon>Archelosauria</taxon>
        <taxon>Testudinata</taxon>
        <taxon>Testudines</taxon>
        <taxon>Cryptodira</taxon>
        <taxon>Durocryptodira</taxon>
        <taxon>Americhelydia</taxon>
        <taxon>Chelonioidea</taxon>
        <taxon>Cheloniidae</taxon>
        <taxon>Chelonia</taxon>
    </lineage>
</organism>
<dbReference type="AlphaFoldDB" id="M7ASA0"/>
<dbReference type="GO" id="GO:0016020">
    <property type="term" value="C:membrane"/>
    <property type="evidence" value="ECO:0007669"/>
    <property type="project" value="UniProtKB-SubCell"/>
</dbReference>
<accession>M7ASA0</accession>
<dbReference type="InterPro" id="IPR058842">
    <property type="entry name" value="DCST1_C"/>
</dbReference>
<feature type="transmembrane region" description="Helical" evidence="6">
    <location>
        <begin position="324"/>
        <end position="343"/>
    </location>
</feature>
<keyword evidence="2 6" id="KW-0812">Transmembrane</keyword>
<reference evidence="10" key="1">
    <citation type="journal article" date="2013" name="Nat. Genet.">
        <title>The draft genomes of soft-shell turtle and green sea turtle yield insights into the development and evolution of the turtle-specific body plan.</title>
        <authorList>
            <person name="Wang Z."/>
            <person name="Pascual-Anaya J."/>
            <person name="Zadissa A."/>
            <person name="Li W."/>
            <person name="Niimura Y."/>
            <person name="Huang Z."/>
            <person name="Li C."/>
            <person name="White S."/>
            <person name="Xiong Z."/>
            <person name="Fang D."/>
            <person name="Wang B."/>
            <person name="Ming Y."/>
            <person name="Chen Y."/>
            <person name="Zheng Y."/>
            <person name="Kuraku S."/>
            <person name="Pignatelli M."/>
            <person name="Herrero J."/>
            <person name="Beal K."/>
            <person name="Nozawa M."/>
            <person name="Li Q."/>
            <person name="Wang J."/>
            <person name="Zhang H."/>
            <person name="Yu L."/>
            <person name="Shigenobu S."/>
            <person name="Wang J."/>
            <person name="Liu J."/>
            <person name="Flicek P."/>
            <person name="Searle S."/>
            <person name="Wang J."/>
            <person name="Kuratani S."/>
            <person name="Yin Y."/>
            <person name="Aken B."/>
            <person name="Zhang G."/>
            <person name="Irie N."/>
        </authorList>
    </citation>
    <scope>NUCLEOTIDE SEQUENCE [LARGE SCALE GENOMIC DNA]</scope>
</reference>
<feature type="region of interest" description="Disordered" evidence="5">
    <location>
        <begin position="106"/>
        <end position="136"/>
    </location>
</feature>
<dbReference type="PANTHER" id="PTHR21041">
    <property type="entry name" value="DENDRITIC CELL-SPECIFIC TRANSMEMBRANE PROTEIN"/>
    <property type="match status" value="1"/>
</dbReference>